<dbReference type="InterPro" id="IPR056535">
    <property type="entry name" value="TPR_NUP160_M"/>
</dbReference>
<reference evidence="10 11" key="1">
    <citation type="submission" date="2024-01" db="EMBL/GenBank/DDBJ databases">
        <title>The genomes of 5 underutilized Papilionoideae crops provide insights into root nodulation and disease resistanc.</title>
        <authorList>
            <person name="Jiang F."/>
        </authorList>
    </citation>
    <scope>NUCLEOTIDE SEQUENCE [LARGE SCALE GENOMIC DNA]</scope>
    <source>
        <strain evidence="10">DUOXIRENSHENG_FW03</strain>
        <tissue evidence="10">Leaves</tissue>
    </source>
</reference>
<dbReference type="InterPro" id="IPR021717">
    <property type="entry name" value="Nucleoporin_Nup160"/>
</dbReference>
<feature type="domain" description="NUP160 helical" evidence="7">
    <location>
        <begin position="543"/>
        <end position="738"/>
    </location>
</feature>
<dbReference type="Pfam" id="PF23347">
    <property type="entry name" value="TPR_Nup160_C"/>
    <property type="match status" value="1"/>
</dbReference>
<feature type="region of interest" description="Disordered" evidence="5">
    <location>
        <begin position="1193"/>
        <end position="1215"/>
    </location>
</feature>
<evidence type="ECO:0000259" key="6">
    <source>
        <dbReference type="Pfam" id="PF11715"/>
    </source>
</evidence>
<evidence type="ECO:0000259" key="9">
    <source>
        <dbReference type="Pfam" id="PF23354"/>
    </source>
</evidence>
<evidence type="ECO:0000256" key="2">
    <source>
        <dbReference type="ARBA" id="ARBA00022448"/>
    </source>
</evidence>
<dbReference type="Pfam" id="PF17238">
    <property type="entry name" value="NUP160_helical_2"/>
    <property type="match status" value="1"/>
</dbReference>
<dbReference type="InterPro" id="IPR035192">
    <property type="entry name" value="NUP160_hel_plant"/>
</dbReference>
<keyword evidence="4" id="KW-0853">WD repeat</keyword>
<accession>A0AAN9SA72</accession>
<dbReference type="GO" id="GO:0017056">
    <property type="term" value="F:structural constituent of nuclear pore"/>
    <property type="evidence" value="ECO:0007669"/>
    <property type="project" value="TreeGrafter"/>
</dbReference>
<feature type="domain" description="NUP160 C-terminal TPR" evidence="8">
    <location>
        <begin position="1220"/>
        <end position="1484"/>
    </location>
</feature>
<comment type="caution">
    <text evidence="10">The sequence shown here is derived from an EMBL/GenBank/DDBJ whole genome shotgun (WGS) entry which is preliminary data.</text>
</comment>
<dbReference type="InterPro" id="IPR001680">
    <property type="entry name" value="WD40_rpt"/>
</dbReference>
<comment type="subcellular location">
    <subcellularLocation>
        <location evidence="1">Nucleus</location>
    </subcellularLocation>
</comment>
<dbReference type="GO" id="GO:0005643">
    <property type="term" value="C:nuclear pore"/>
    <property type="evidence" value="ECO:0007669"/>
    <property type="project" value="UniProtKB-ARBA"/>
</dbReference>
<evidence type="ECO:0000256" key="5">
    <source>
        <dbReference type="SAM" id="MobiDB-lite"/>
    </source>
</evidence>
<dbReference type="PROSITE" id="PS50082">
    <property type="entry name" value="WD_REPEATS_2"/>
    <property type="match status" value="1"/>
</dbReference>
<dbReference type="InterPro" id="IPR056536">
    <property type="entry name" value="TPR_NUP160_C"/>
</dbReference>
<dbReference type="EMBL" id="JAYMYS010000005">
    <property type="protein sequence ID" value="KAK7392449.1"/>
    <property type="molecule type" value="Genomic_DNA"/>
</dbReference>
<organism evidence="10 11">
    <name type="scientific">Psophocarpus tetragonolobus</name>
    <name type="common">Winged bean</name>
    <name type="synonym">Dolichos tetragonolobus</name>
    <dbReference type="NCBI Taxonomy" id="3891"/>
    <lineage>
        <taxon>Eukaryota</taxon>
        <taxon>Viridiplantae</taxon>
        <taxon>Streptophyta</taxon>
        <taxon>Embryophyta</taxon>
        <taxon>Tracheophyta</taxon>
        <taxon>Spermatophyta</taxon>
        <taxon>Magnoliopsida</taxon>
        <taxon>eudicotyledons</taxon>
        <taxon>Gunneridae</taxon>
        <taxon>Pentapetalae</taxon>
        <taxon>rosids</taxon>
        <taxon>fabids</taxon>
        <taxon>Fabales</taxon>
        <taxon>Fabaceae</taxon>
        <taxon>Papilionoideae</taxon>
        <taxon>50 kb inversion clade</taxon>
        <taxon>NPAAA clade</taxon>
        <taxon>indigoferoid/millettioid clade</taxon>
        <taxon>Phaseoleae</taxon>
        <taxon>Psophocarpus</taxon>
    </lineage>
</organism>
<evidence type="ECO:0000256" key="1">
    <source>
        <dbReference type="ARBA" id="ARBA00004123"/>
    </source>
</evidence>
<keyword evidence="11" id="KW-1185">Reference proteome</keyword>
<evidence type="ECO:0000259" key="7">
    <source>
        <dbReference type="Pfam" id="PF17238"/>
    </source>
</evidence>
<feature type="domain" description="Nucleoporin Nup120/160 beta-propeller" evidence="6">
    <location>
        <begin position="60"/>
        <end position="526"/>
    </location>
</feature>
<keyword evidence="2" id="KW-0813">Transport</keyword>
<feature type="compositionally biased region" description="Basic and acidic residues" evidence="5">
    <location>
        <begin position="1197"/>
        <end position="1210"/>
    </location>
</feature>
<gene>
    <name evidence="10" type="ORF">VNO78_20888</name>
</gene>
<evidence type="ECO:0000313" key="11">
    <source>
        <dbReference type="Proteomes" id="UP001386955"/>
    </source>
</evidence>
<dbReference type="Pfam" id="PF23354">
    <property type="entry name" value="TPR_NUP160_120_M"/>
    <property type="match status" value="1"/>
</dbReference>
<name>A0AAN9SA72_PSOTE</name>
<dbReference type="InterPro" id="IPR059141">
    <property type="entry name" value="Beta-prop_Nup120_160"/>
</dbReference>
<dbReference type="Proteomes" id="UP001386955">
    <property type="component" value="Unassembled WGS sequence"/>
</dbReference>
<proteinExistence type="predicted"/>
<dbReference type="Pfam" id="PF11715">
    <property type="entry name" value="Beta-prop_Nup120_160"/>
    <property type="match status" value="1"/>
</dbReference>
<feature type="repeat" description="WD" evidence="4">
    <location>
        <begin position="245"/>
        <end position="261"/>
    </location>
</feature>
<sequence length="1502" mass="168802">MGTGSTLAGKEVPIVGSDAVRWIDLSVPSSSNISTVDGGGATPITDDRASCFVIGDPPTYLIWKIHKAQPQSLELLELSASKEFPRVGLRFTFPGVLCPFAFICKNEISGASRFPYLLYVLTASGVAYLLRIRNISAYASVSIFPVDELLEINVRSNIPNQAAAITAVTATVGGLIIGTSDGSVFCFQLGVVDPSDPGFVHELRDEAGLSRLWGLISRGKMVGTVQELVILELHKKKFVFVLHLDGTVRIWDLASRSRVFSHNMGIMTMTGATFVRLWVGQSNPDSSIIPLAILYRDTSDENLEMVSLYSILYNFGDRIAFSMEPSVQNIPLEEGRCLDAKLTLDKIWILKDDELVSHTFSTNIDEVAAFSYALQEEFVADQLFQSSEHLADEILQISHSIFSSSKDDILPFVSSIFLRRLLLPGVHHNSTLYATLVDYSRHLGESELQTLTADGLKKEILSLMEHEVGSEKVSLLHCWKCFFTRYFHNWCKNNALYGLLVDSSSNAVGLIRKNSISLFRSLEDIERIVEGSSEVSELTTSLVDIFDDYLECEILIELLRSVTSFSQLLGKTASSIFYESLLTKPAISSEDIVRYIVKILETGYSMSGTVLQTSTSGDHIVFLEKELADHKSLRKLSVDMFLSLQGLHRKASAWGRILKVIEGFLKFLVPQKQKVIQNFNTEASSNINSSVIVHTTYQIAKVMFESAWDFLLFLSYLVDISGQVKLSHDDINKIQLELVPMLQETIFEWLIIIFFTITPSAPAVTEDFNSKLSSLQIDNNMGKRLWNEKLGRCDFTLAFIFLLNVGSSSLDHSHFSSEHFSNMQSFNNRTRDFISWIIWGQAGASSTFLSRSIDLAFILFKHGQYGAAEQLLLIAEAHLLKEKTSQSIQDADGGWCIRHHLLGCCLLAQVQCGLHATQKDKKVSEAIRCFFRSSSGNGASEALQSLSDDLGIPYVGFSGCTSIAAWKLQYYQWAMQLFERYSISEGACQFALAALEQVDEALHMKDDKCTNNSVKESVTTIKGRLWANVFIFALDLGRYYDVYCAIISNPDEESKYICLRRFIIVLYEQGAIKILCSNKLPLIGLVEKVEQELAWKAERSDISAKPNLYKLLYAFQLHRHNWRRAANYIYMYSARLRTEAALKDSAGSSLMLQERMNALSAAVNALHLVHPAYAWIDSLAEGSYLVNEHYPSKKAKRTPDEHSGDDKDAEPQGWQSPMDIEKLENEFVLTSAEYMLSLVNVKWTFTGKHRALSDLADLLVQNNLYDMAFTILLRFFKGSGLKRELERVLSAIALKCCLNKMESAWVEEYSNLLTSSKHEMVVHGSPATVSTTPQTDSNSSWATLKLYLEKYKEFHGRLPIVVAETLLRADPKIVLPLWLVQLFKEGQKERLWGMTGRESNPASLFQIYVSYDRYAEATSLLLEYIDSFASMRPADIIRRKKPLAVWFPYTTIERLLCQLEELIRMGHMVDHCGKLKKMLHGSLQNHLKMLKVDSDDAVSVSS</sequence>
<dbReference type="PANTHER" id="PTHR21286:SF0">
    <property type="entry name" value="NUCLEAR PORE COMPLEX PROTEIN NUP160"/>
    <property type="match status" value="1"/>
</dbReference>
<evidence type="ECO:0008006" key="12">
    <source>
        <dbReference type="Google" id="ProtNLM"/>
    </source>
</evidence>
<evidence type="ECO:0000256" key="4">
    <source>
        <dbReference type="PROSITE-ProRule" id="PRU00221"/>
    </source>
</evidence>
<keyword evidence="3" id="KW-0539">Nucleus</keyword>
<evidence type="ECO:0000256" key="3">
    <source>
        <dbReference type="ARBA" id="ARBA00023242"/>
    </source>
</evidence>
<evidence type="ECO:0000259" key="8">
    <source>
        <dbReference type="Pfam" id="PF23347"/>
    </source>
</evidence>
<feature type="domain" description="NUP160 middle TPR" evidence="9">
    <location>
        <begin position="923"/>
        <end position="1168"/>
    </location>
</feature>
<dbReference type="PANTHER" id="PTHR21286">
    <property type="entry name" value="NUCLEAR PORE COMPLEX PROTEIN NUP160"/>
    <property type="match status" value="1"/>
</dbReference>
<evidence type="ECO:0000313" key="10">
    <source>
        <dbReference type="EMBL" id="KAK7392449.1"/>
    </source>
</evidence>
<protein>
    <recommendedName>
        <fullName evidence="12">Nuclear pore complex protein NUP160</fullName>
    </recommendedName>
</protein>